<evidence type="ECO:0000313" key="10">
    <source>
        <dbReference type="Proteomes" id="UP000005439"/>
    </source>
</evidence>
<evidence type="ECO:0000256" key="1">
    <source>
        <dbReference type="ARBA" id="ARBA00004651"/>
    </source>
</evidence>
<dbReference type="AlphaFoldDB" id="G8TT22"/>
<sequence length="329" mass="34661">MKTGRNVAGALGLLLLAVILGVMHGPTPITPATVVADVFHPNASIASIIIWQIRMPRVVAAALVGGSLAVAGAVMQALLQNPLADPYIVGASSGAGLGAILAEEWLPRVGAIAPGAFLGALGAVMLSYLISRGRRFNAMLTLILAGYAVGVILTSVSTFLMLLNREELTSIFAWEVGGIHGMTWGQVKWAALLMVLALLLIWPWADEMNALLLGEEEAHHLGVPVRRVRFLLLLAASLLTASAVYLSGLIGFVGLVVPHIIRRLQGPNHRTLIPLSFLVGAAFLTLADVVAETMPVVGSIPVGLVTAFLGGPYFLYLLVQQNRGRAVWG</sequence>
<keyword evidence="5 8" id="KW-0812">Transmembrane</keyword>
<feature type="transmembrane region" description="Helical" evidence="8">
    <location>
        <begin position="109"/>
        <end position="130"/>
    </location>
</feature>
<accession>G8TT22</accession>
<evidence type="ECO:0000256" key="5">
    <source>
        <dbReference type="ARBA" id="ARBA00022692"/>
    </source>
</evidence>
<keyword evidence="3" id="KW-0813">Transport</keyword>
<dbReference type="FunFam" id="1.10.3470.10:FF:000001">
    <property type="entry name" value="Vitamin B12 ABC transporter permease BtuC"/>
    <property type="match status" value="1"/>
</dbReference>
<dbReference type="PANTHER" id="PTHR30472:SF25">
    <property type="entry name" value="ABC TRANSPORTER PERMEASE PROTEIN MJ0876-RELATED"/>
    <property type="match status" value="1"/>
</dbReference>
<keyword evidence="7 8" id="KW-0472">Membrane</keyword>
<name>G8TT22_SULAD</name>
<keyword evidence="6 8" id="KW-1133">Transmembrane helix</keyword>
<evidence type="ECO:0000256" key="8">
    <source>
        <dbReference type="SAM" id="Phobius"/>
    </source>
</evidence>
<dbReference type="PANTHER" id="PTHR30472">
    <property type="entry name" value="FERRIC ENTEROBACTIN TRANSPORT SYSTEM PERMEASE PROTEIN"/>
    <property type="match status" value="1"/>
</dbReference>
<evidence type="ECO:0000256" key="2">
    <source>
        <dbReference type="ARBA" id="ARBA00007935"/>
    </source>
</evidence>
<evidence type="ECO:0000256" key="3">
    <source>
        <dbReference type="ARBA" id="ARBA00022448"/>
    </source>
</evidence>
<protein>
    <submittedName>
        <fullName evidence="9">ABC-type transporter, integral membrane subunit</fullName>
    </submittedName>
</protein>
<proteinExistence type="inferred from homology"/>
<evidence type="ECO:0000256" key="4">
    <source>
        <dbReference type="ARBA" id="ARBA00022475"/>
    </source>
</evidence>
<dbReference type="SUPFAM" id="SSF81345">
    <property type="entry name" value="ABC transporter involved in vitamin B12 uptake, BtuC"/>
    <property type="match status" value="1"/>
</dbReference>
<feature type="transmembrane region" description="Helical" evidence="8">
    <location>
        <begin position="272"/>
        <end position="291"/>
    </location>
</feature>
<dbReference type="CDD" id="cd06550">
    <property type="entry name" value="TM_ABC_iron-siderophores_like"/>
    <property type="match status" value="1"/>
</dbReference>
<gene>
    <name evidence="9" type="ordered locus">Sulac_3276</name>
</gene>
<evidence type="ECO:0000313" key="9">
    <source>
        <dbReference type="EMBL" id="AEW06722.1"/>
    </source>
</evidence>
<dbReference type="PATRIC" id="fig|679936.5.peg.3387"/>
<dbReference type="HOGENOM" id="CLU_013016_0_3_9"/>
<comment type="similarity">
    <text evidence="2">Belongs to the binding-protein-dependent transport system permease family. FecCD subfamily.</text>
</comment>
<feature type="transmembrane region" description="Helical" evidence="8">
    <location>
        <begin position="136"/>
        <end position="163"/>
    </location>
</feature>
<evidence type="ECO:0000256" key="6">
    <source>
        <dbReference type="ARBA" id="ARBA00022989"/>
    </source>
</evidence>
<dbReference type="Gene3D" id="1.10.3470.10">
    <property type="entry name" value="ABC transporter involved in vitamin B12 uptake, BtuC"/>
    <property type="match status" value="1"/>
</dbReference>
<feature type="transmembrane region" description="Helical" evidence="8">
    <location>
        <begin position="189"/>
        <end position="205"/>
    </location>
</feature>
<reference evidence="9 10" key="2">
    <citation type="journal article" date="2012" name="Stand. Genomic Sci.">
        <title>Complete genome sequence of the moderately thermophilic mineral-sulfide-oxidizing firmicute Sulfobacillus acidophilus type strain (NAL(T)).</title>
        <authorList>
            <person name="Anderson I."/>
            <person name="Chertkov O."/>
            <person name="Chen A."/>
            <person name="Saunders E."/>
            <person name="Lapidus A."/>
            <person name="Nolan M."/>
            <person name="Lucas S."/>
            <person name="Hammon N."/>
            <person name="Deshpande S."/>
            <person name="Cheng J.F."/>
            <person name="Han C."/>
            <person name="Tapia R."/>
            <person name="Goodwin L.A."/>
            <person name="Pitluck S."/>
            <person name="Liolios K."/>
            <person name="Pagani I."/>
            <person name="Ivanova N."/>
            <person name="Mikhailova N."/>
            <person name="Pati A."/>
            <person name="Palaniappan K."/>
            <person name="Land M."/>
            <person name="Pan C."/>
            <person name="Rohde M."/>
            <person name="Pukall R."/>
            <person name="Goker M."/>
            <person name="Detter J.C."/>
            <person name="Woyke T."/>
            <person name="Bristow J."/>
            <person name="Eisen J.A."/>
            <person name="Markowitz V."/>
            <person name="Hugenholtz P."/>
            <person name="Kyrpides N.C."/>
            <person name="Klenk H.P."/>
            <person name="Mavromatis K."/>
        </authorList>
    </citation>
    <scope>NUCLEOTIDE SEQUENCE [LARGE SCALE GENOMIC DNA]</scope>
    <source>
        <strain evidence="10">ATCC 700253 / DSM 10332 / NAL</strain>
    </source>
</reference>
<feature type="transmembrane region" description="Helical" evidence="8">
    <location>
        <begin position="58"/>
        <end position="78"/>
    </location>
</feature>
<dbReference type="GO" id="GO:0022857">
    <property type="term" value="F:transmembrane transporter activity"/>
    <property type="evidence" value="ECO:0007669"/>
    <property type="project" value="InterPro"/>
</dbReference>
<evidence type="ECO:0000256" key="7">
    <source>
        <dbReference type="ARBA" id="ARBA00023136"/>
    </source>
</evidence>
<dbReference type="Proteomes" id="UP000005439">
    <property type="component" value="Chromosome"/>
</dbReference>
<dbReference type="InterPro" id="IPR037294">
    <property type="entry name" value="ABC_BtuC-like"/>
</dbReference>
<dbReference type="InterPro" id="IPR000522">
    <property type="entry name" value="ABC_transptr_permease_BtuC"/>
</dbReference>
<dbReference type="GO" id="GO:0005886">
    <property type="term" value="C:plasma membrane"/>
    <property type="evidence" value="ECO:0007669"/>
    <property type="project" value="UniProtKB-SubCell"/>
</dbReference>
<dbReference type="EMBL" id="CP003179">
    <property type="protein sequence ID" value="AEW06722.1"/>
    <property type="molecule type" value="Genomic_DNA"/>
</dbReference>
<organism evidence="9 10">
    <name type="scientific">Sulfobacillus acidophilus (strain ATCC 700253 / DSM 10332 / NAL)</name>
    <dbReference type="NCBI Taxonomy" id="679936"/>
    <lineage>
        <taxon>Bacteria</taxon>
        <taxon>Bacillati</taxon>
        <taxon>Bacillota</taxon>
        <taxon>Clostridia</taxon>
        <taxon>Eubacteriales</taxon>
        <taxon>Clostridiales Family XVII. Incertae Sedis</taxon>
        <taxon>Sulfobacillus</taxon>
    </lineage>
</organism>
<dbReference type="STRING" id="679936.Sulac_3276"/>
<keyword evidence="10" id="KW-1185">Reference proteome</keyword>
<feature type="transmembrane region" description="Helical" evidence="8">
    <location>
        <begin position="297"/>
        <end position="319"/>
    </location>
</feature>
<keyword evidence="4" id="KW-1003">Cell membrane</keyword>
<comment type="subcellular location">
    <subcellularLocation>
        <location evidence="1">Cell membrane</location>
        <topology evidence="1">Multi-pass membrane protein</topology>
    </subcellularLocation>
</comment>
<reference evidence="10" key="1">
    <citation type="submission" date="2011-12" db="EMBL/GenBank/DDBJ databases">
        <title>The complete genome of chromosome of Sulfobacillus acidophilus DSM 10332.</title>
        <authorList>
            <person name="Lucas S."/>
            <person name="Han J."/>
            <person name="Lapidus A."/>
            <person name="Bruce D."/>
            <person name="Goodwin L."/>
            <person name="Pitluck S."/>
            <person name="Peters L."/>
            <person name="Kyrpides N."/>
            <person name="Mavromatis K."/>
            <person name="Ivanova N."/>
            <person name="Mikhailova N."/>
            <person name="Chertkov O."/>
            <person name="Saunders E."/>
            <person name="Detter J.C."/>
            <person name="Tapia R."/>
            <person name="Han C."/>
            <person name="Land M."/>
            <person name="Hauser L."/>
            <person name="Markowitz V."/>
            <person name="Cheng J.-F."/>
            <person name="Hugenholtz P."/>
            <person name="Woyke T."/>
            <person name="Wu D."/>
            <person name="Pukall R."/>
            <person name="Gehrich-Schroeter G."/>
            <person name="Schneider S."/>
            <person name="Klenk H.-P."/>
            <person name="Eisen J.A."/>
        </authorList>
    </citation>
    <scope>NUCLEOTIDE SEQUENCE [LARGE SCALE GENOMIC DNA]</scope>
    <source>
        <strain evidence="10">ATCC 700253 / DSM 10332 / NAL</strain>
    </source>
</reference>
<dbReference type="Pfam" id="PF01032">
    <property type="entry name" value="FecCD"/>
    <property type="match status" value="1"/>
</dbReference>
<feature type="transmembrane region" description="Helical" evidence="8">
    <location>
        <begin position="31"/>
        <end position="51"/>
    </location>
</feature>
<dbReference type="KEGG" id="sap:Sulac_3276"/>
<feature type="transmembrane region" description="Helical" evidence="8">
    <location>
        <begin position="230"/>
        <end position="260"/>
    </location>
</feature>